<evidence type="ECO:0000313" key="5">
    <source>
        <dbReference type="Proteomes" id="UP000297280"/>
    </source>
</evidence>
<dbReference type="Proteomes" id="UP000297280">
    <property type="component" value="Unassembled WGS sequence"/>
</dbReference>
<feature type="region of interest" description="Disordered" evidence="2">
    <location>
        <begin position="1"/>
        <end position="34"/>
    </location>
</feature>
<evidence type="ECO:0000313" key="4">
    <source>
        <dbReference type="EMBL" id="TGO83309.1"/>
    </source>
</evidence>
<proteinExistence type="predicted"/>
<gene>
    <name evidence="4" type="ORF">BPOR_0666g00040</name>
</gene>
<dbReference type="EMBL" id="PQXO01000665">
    <property type="protein sequence ID" value="TGO83309.1"/>
    <property type="molecule type" value="Genomic_DNA"/>
</dbReference>
<dbReference type="InterPro" id="IPR050987">
    <property type="entry name" value="AtrR-like"/>
</dbReference>
<dbReference type="PANTHER" id="PTHR46910">
    <property type="entry name" value="TRANSCRIPTION FACTOR PDR1"/>
    <property type="match status" value="1"/>
</dbReference>
<dbReference type="STRING" id="87229.A0A4Z1KPG7"/>
<protein>
    <recommendedName>
        <fullName evidence="3">Xylanolytic transcriptional activator regulatory domain-containing protein</fullName>
    </recommendedName>
</protein>
<evidence type="ECO:0000256" key="1">
    <source>
        <dbReference type="ARBA" id="ARBA00023242"/>
    </source>
</evidence>
<comment type="caution">
    <text evidence="4">The sequence shown here is derived from an EMBL/GenBank/DDBJ whole genome shotgun (WGS) entry which is preliminary data.</text>
</comment>
<organism evidence="4 5">
    <name type="scientific">Botrytis porri</name>
    <dbReference type="NCBI Taxonomy" id="87229"/>
    <lineage>
        <taxon>Eukaryota</taxon>
        <taxon>Fungi</taxon>
        <taxon>Dikarya</taxon>
        <taxon>Ascomycota</taxon>
        <taxon>Pezizomycotina</taxon>
        <taxon>Leotiomycetes</taxon>
        <taxon>Helotiales</taxon>
        <taxon>Sclerotiniaceae</taxon>
        <taxon>Botrytis</taxon>
    </lineage>
</organism>
<feature type="compositionally biased region" description="Polar residues" evidence="2">
    <location>
        <begin position="553"/>
        <end position="573"/>
    </location>
</feature>
<dbReference type="InterPro" id="IPR007219">
    <property type="entry name" value="XnlR_reg_dom"/>
</dbReference>
<feature type="region of interest" description="Disordered" evidence="2">
    <location>
        <begin position="74"/>
        <end position="111"/>
    </location>
</feature>
<dbReference type="Pfam" id="PF04082">
    <property type="entry name" value="Fungal_trans"/>
    <property type="match status" value="1"/>
</dbReference>
<reference evidence="4 5" key="1">
    <citation type="submission" date="2017-12" db="EMBL/GenBank/DDBJ databases">
        <title>Comparative genomics of Botrytis spp.</title>
        <authorList>
            <person name="Valero-Jimenez C.A."/>
            <person name="Tapia P."/>
            <person name="Veloso J."/>
            <person name="Silva-Moreno E."/>
            <person name="Staats M."/>
            <person name="Valdes J.H."/>
            <person name="Van Kan J.A.L."/>
        </authorList>
    </citation>
    <scope>NUCLEOTIDE SEQUENCE [LARGE SCALE GENOMIC DNA]</scope>
    <source>
        <strain evidence="4 5">MUCL3349</strain>
    </source>
</reference>
<dbReference type="GO" id="GO:0003700">
    <property type="term" value="F:DNA-binding transcription factor activity"/>
    <property type="evidence" value="ECO:0007669"/>
    <property type="project" value="InterPro"/>
</dbReference>
<feature type="compositionally biased region" description="Polar residues" evidence="2">
    <location>
        <begin position="77"/>
        <end position="86"/>
    </location>
</feature>
<dbReference type="PANTHER" id="PTHR46910:SF9">
    <property type="entry name" value="MISCELLANEOUS ZN(II)2CYS6 TRANSCRIPTION FACTOR (EUROFUNG)"/>
    <property type="match status" value="1"/>
</dbReference>
<feature type="compositionally biased region" description="Polar residues" evidence="2">
    <location>
        <begin position="98"/>
        <end position="111"/>
    </location>
</feature>
<dbReference type="GO" id="GO:0008270">
    <property type="term" value="F:zinc ion binding"/>
    <property type="evidence" value="ECO:0007669"/>
    <property type="project" value="InterPro"/>
</dbReference>
<feature type="region of interest" description="Disordered" evidence="2">
    <location>
        <begin position="553"/>
        <end position="586"/>
    </location>
</feature>
<keyword evidence="5" id="KW-1185">Reference proteome</keyword>
<accession>A0A4Z1KPG7</accession>
<dbReference type="CDD" id="cd12148">
    <property type="entry name" value="fungal_TF_MHR"/>
    <property type="match status" value="1"/>
</dbReference>
<dbReference type="GO" id="GO:0006351">
    <property type="term" value="P:DNA-templated transcription"/>
    <property type="evidence" value="ECO:0007669"/>
    <property type="project" value="InterPro"/>
</dbReference>
<dbReference type="AlphaFoldDB" id="A0A4Z1KPG7"/>
<feature type="domain" description="Xylanolytic transcriptional activator regulatory" evidence="3">
    <location>
        <begin position="250"/>
        <end position="324"/>
    </location>
</feature>
<evidence type="ECO:0000256" key="2">
    <source>
        <dbReference type="SAM" id="MobiDB-lite"/>
    </source>
</evidence>
<feature type="region of interest" description="Disordered" evidence="2">
    <location>
        <begin position="608"/>
        <end position="627"/>
    </location>
</feature>
<name>A0A4Z1KPG7_9HELO</name>
<sequence>MIPTSNATYLGPYSPNNDSHRTKRRRVDDESSPIREVGLMRTDFDQSKPRFIGSGSGIHFIRTVYELLAGKAHSTHTKPNTATPASENIVPGEDDQLPESTNNSHLLSSSPPFFRESEVRESSQLSSDPISFHQLVEFSESYFTNWHPLFPFLHAPAVLGIFETISRHGIQAVAPSDALIVRSIISISLADSRQSTKRLPQVPRHLIFYNNAELGSTFQFTMALPATFENLQATISLELLLISMMKFNYASRLGGLAVRMTYALGCHRCPARFDGFTLTESQLRRRVFWSLYCMERMVSQSLGLPLDLRDDDIDVCYPGEENHMRSGGDKLNSEESNVHQLRLLRDLSKHARIRGRVLELRNKSLSGREETFERAMGMQAELAKWVNEASEEDEDSLVAENSSSLSPAHKLVIQMLQHESTIALNRPLITSNSTNTYSQSALKNCISASRAIISLLREFQRNNASPDGSLALKVPMVWPLFTWSAWMSCFVLAYAALEGHCKLGPAKNIRYAKETLVILEHLSLRQTVWPDSCADAVKQLTYALDRSHQASTVIIGSNPPNQATFTSNSQHAAESQHRNEASTHSTNRTFTLEEAYYNSHLIGADIGRPHNSSSESQRRIPHTPISFPRPFSVAQTLTFSQAATSERIPENEWDQLDLCRGGLFDPLIAMDFSNFATGTTDPVTSSEIR</sequence>
<evidence type="ECO:0000259" key="3">
    <source>
        <dbReference type="SMART" id="SM00906"/>
    </source>
</evidence>
<keyword evidence="1" id="KW-0539">Nucleus</keyword>
<dbReference type="SMART" id="SM00906">
    <property type="entry name" value="Fungal_trans"/>
    <property type="match status" value="1"/>
</dbReference>
<dbReference type="GO" id="GO:0003677">
    <property type="term" value="F:DNA binding"/>
    <property type="evidence" value="ECO:0007669"/>
    <property type="project" value="InterPro"/>
</dbReference>